<dbReference type="PANTHER" id="PTHR30437:SF5">
    <property type="entry name" value="REGULATOR OF NUCLEOSIDE DIPHOSPHATE KINASE"/>
    <property type="match status" value="1"/>
</dbReference>
<sequence>MDAQINKLILLKSDYDLLLKYIYSRMSPMSGESKHAEQLYDELNNAEIIEKEDRFPADVIRLNSNIEVIEEDTGRRIHFRLVLPTQANLSKGKLSVFAPLGIALIGYRKGQHVAWEMPAGKKVFYIADVTNEGLLV</sequence>
<dbReference type="InterPro" id="IPR023459">
    <property type="entry name" value="Tscrpt_elong_fac_GreA/B_fam"/>
</dbReference>
<comment type="caution">
    <text evidence="2">The sequence shown here is derived from an EMBL/GenBank/DDBJ whole genome shotgun (WGS) entry which is preliminary data.</text>
</comment>
<gene>
    <name evidence="2" type="ORF">OI18_16480</name>
</gene>
<dbReference type="RefSeq" id="WP_039141816.1">
    <property type="nucleotide sequence ID" value="NZ_JSVC01000019.1"/>
</dbReference>
<keyword evidence="3" id="KW-1185">Reference proteome</keyword>
<dbReference type="AlphaFoldDB" id="A0A0C1ISE9"/>
<dbReference type="GO" id="GO:0032784">
    <property type="term" value="P:regulation of DNA-templated transcription elongation"/>
    <property type="evidence" value="ECO:0007669"/>
    <property type="project" value="InterPro"/>
</dbReference>
<dbReference type="InterPro" id="IPR036953">
    <property type="entry name" value="GreA/GreB_C_sf"/>
</dbReference>
<dbReference type="Gene3D" id="3.10.50.30">
    <property type="entry name" value="Transcription elongation factor, GreA/GreB, C-terminal domain"/>
    <property type="match status" value="1"/>
</dbReference>
<dbReference type="GO" id="GO:0006354">
    <property type="term" value="P:DNA-templated transcription elongation"/>
    <property type="evidence" value="ECO:0007669"/>
    <property type="project" value="TreeGrafter"/>
</dbReference>
<reference evidence="2 3" key="1">
    <citation type="submission" date="2014-11" db="EMBL/GenBank/DDBJ databases">
        <title>Genome sequence of Flavihumibacter solisilvae 3-3.</title>
        <authorList>
            <person name="Zhou G."/>
            <person name="Li M."/>
            <person name="Wang G."/>
        </authorList>
    </citation>
    <scope>NUCLEOTIDE SEQUENCE [LARGE SCALE GENOMIC DNA]</scope>
    <source>
        <strain evidence="2 3">3-3</strain>
    </source>
</reference>
<feature type="domain" description="Transcription elongation factor GreA/GreB C-terminal" evidence="1">
    <location>
        <begin position="56"/>
        <end position="130"/>
    </location>
</feature>
<dbReference type="STRING" id="1349421.OI18_16480"/>
<dbReference type="OrthoDB" id="192847at2"/>
<dbReference type="Proteomes" id="UP000031408">
    <property type="component" value="Unassembled WGS sequence"/>
</dbReference>
<organism evidence="2 3">
    <name type="scientific">Flavihumibacter solisilvae</name>
    <dbReference type="NCBI Taxonomy" id="1349421"/>
    <lineage>
        <taxon>Bacteria</taxon>
        <taxon>Pseudomonadati</taxon>
        <taxon>Bacteroidota</taxon>
        <taxon>Chitinophagia</taxon>
        <taxon>Chitinophagales</taxon>
        <taxon>Chitinophagaceae</taxon>
        <taxon>Flavihumibacter</taxon>
    </lineage>
</organism>
<evidence type="ECO:0000313" key="3">
    <source>
        <dbReference type="Proteomes" id="UP000031408"/>
    </source>
</evidence>
<dbReference type="InterPro" id="IPR001437">
    <property type="entry name" value="Tscrpt_elong_fac_GreA/B_C"/>
</dbReference>
<protein>
    <recommendedName>
        <fullName evidence="1">Transcription elongation factor GreA/GreB C-terminal domain-containing protein</fullName>
    </recommendedName>
</protein>
<dbReference type="PANTHER" id="PTHR30437">
    <property type="entry name" value="TRANSCRIPTION ELONGATION FACTOR GREA"/>
    <property type="match status" value="1"/>
</dbReference>
<accession>A0A0C1ISE9</accession>
<dbReference type="SUPFAM" id="SSF54534">
    <property type="entry name" value="FKBP-like"/>
    <property type="match status" value="1"/>
</dbReference>
<dbReference type="GO" id="GO:0070063">
    <property type="term" value="F:RNA polymerase binding"/>
    <property type="evidence" value="ECO:0007669"/>
    <property type="project" value="InterPro"/>
</dbReference>
<evidence type="ECO:0000259" key="1">
    <source>
        <dbReference type="Pfam" id="PF01272"/>
    </source>
</evidence>
<name>A0A0C1ISE9_9BACT</name>
<proteinExistence type="predicted"/>
<dbReference type="EMBL" id="JSVC01000019">
    <property type="protein sequence ID" value="KIC93379.1"/>
    <property type="molecule type" value="Genomic_DNA"/>
</dbReference>
<evidence type="ECO:0000313" key="2">
    <source>
        <dbReference type="EMBL" id="KIC93379.1"/>
    </source>
</evidence>
<dbReference type="GO" id="GO:0003677">
    <property type="term" value="F:DNA binding"/>
    <property type="evidence" value="ECO:0007669"/>
    <property type="project" value="InterPro"/>
</dbReference>
<dbReference type="Pfam" id="PF01272">
    <property type="entry name" value="GreA_GreB"/>
    <property type="match status" value="1"/>
</dbReference>